<dbReference type="SUPFAM" id="SSF50729">
    <property type="entry name" value="PH domain-like"/>
    <property type="match status" value="1"/>
</dbReference>
<dbReference type="GO" id="GO:0043130">
    <property type="term" value="F:ubiquitin binding"/>
    <property type="evidence" value="ECO:0007669"/>
    <property type="project" value="UniProtKB-UniRule"/>
</dbReference>
<comment type="caution">
    <text evidence="9">The sequence shown here is derived from an EMBL/GenBank/DDBJ whole genome shotgun (WGS) entry which is preliminary data.</text>
</comment>
<dbReference type="PANTHER" id="PTHR13128:SF12">
    <property type="entry name" value="VACUOLAR PROTEIN-SORTING-ASSOCIATED PROTEIN 36"/>
    <property type="match status" value="1"/>
</dbReference>
<dbReference type="EMBL" id="BDGG01000008">
    <property type="protein sequence ID" value="GAV02512.1"/>
    <property type="molecule type" value="Genomic_DNA"/>
</dbReference>
<evidence type="ECO:0000313" key="10">
    <source>
        <dbReference type="Proteomes" id="UP000186922"/>
    </source>
</evidence>
<dbReference type="Pfam" id="PF04157">
    <property type="entry name" value="EAP30"/>
    <property type="match status" value="1"/>
</dbReference>
<dbReference type="GO" id="GO:0031902">
    <property type="term" value="C:late endosome membrane"/>
    <property type="evidence" value="ECO:0007669"/>
    <property type="project" value="UniProtKB-UniRule"/>
</dbReference>
<dbReference type="Gene3D" id="6.10.140.260">
    <property type="match status" value="1"/>
</dbReference>
<feature type="domain" description="GLUE N-terminal" evidence="8">
    <location>
        <begin position="5"/>
        <end position="141"/>
    </location>
</feature>
<accession>A0A1D1VLM0</accession>
<dbReference type="Gene3D" id="1.10.10.10">
    <property type="entry name" value="Winged helix-like DNA-binding domain superfamily/Winged helix DNA-binding domain"/>
    <property type="match status" value="2"/>
</dbReference>
<evidence type="ECO:0000256" key="5">
    <source>
        <dbReference type="ARBA" id="ARBA00022927"/>
    </source>
</evidence>
<evidence type="ECO:0000313" key="9">
    <source>
        <dbReference type="EMBL" id="GAV02512.1"/>
    </source>
</evidence>
<name>A0A1D1VLM0_RAMVA</name>
<dbReference type="Proteomes" id="UP000186922">
    <property type="component" value="Unassembled WGS sequence"/>
</dbReference>
<dbReference type="InterPro" id="IPR040608">
    <property type="entry name" value="Snf8/Vps36"/>
</dbReference>
<evidence type="ECO:0000259" key="8">
    <source>
        <dbReference type="PROSITE" id="PS51495"/>
    </source>
</evidence>
<dbReference type="InterPro" id="IPR011993">
    <property type="entry name" value="PH-like_dom_sf"/>
</dbReference>
<dbReference type="GO" id="GO:0043328">
    <property type="term" value="P:protein transport to vacuole involved in ubiquitin-dependent protein catabolic process via the multivesicular body sorting pathway"/>
    <property type="evidence" value="ECO:0007669"/>
    <property type="project" value="UniProtKB-UniRule"/>
</dbReference>
<reference evidence="9 10" key="1">
    <citation type="journal article" date="2016" name="Nat. Commun.">
        <title>Extremotolerant tardigrade genome and improved radiotolerance of human cultured cells by tardigrade-unique protein.</title>
        <authorList>
            <person name="Hashimoto T."/>
            <person name="Horikawa D.D."/>
            <person name="Saito Y."/>
            <person name="Kuwahara H."/>
            <person name="Kozuka-Hata H."/>
            <person name="Shin-I T."/>
            <person name="Minakuchi Y."/>
            <person name="Ohishi K."/>
            <person name="Motoyama A."/>
            <person name="Aizu T."/>
            <person name="Enomoto A."/>
            <person name="Kondo K."/>
            <person name="Tanaka S."/>
            <person name="Hara Y."/>
            <person name="Koshikawa S."/>
            <person name="Sagara H."/>
            <person name="Miura T."/>
            <person name="Yokobori S."/>
            <person name="Miyagawa K."/>
            <person name="Suzuki Y."/>
            <person name="Kubo T."/>
            <person name="Oyama M."/>
            <person name="Kohara Y."/>
            <person name="Fujiyama A."/>
            <person name="Arakawa K."/>
            <person name="Katayama T."/>
            <person name="Toyoda A."/>
            <person name="Kunieda T."/>
        </authorList>
    </citation>
    <scope>NUCLEOTIDE SEQUENCE [LARGE SCALE GENOMIC DNA]</scope>
    <source>
        <strain evidence="9 10">YOKOZUNA-1</strain>
    </source>
</reference>
<comment type="subcellular location">
    <subcellularLocation>
        <location evidence="7">Cytoplasm</location>
    </subcellularLocation>
    <subcellularLocation>
        <location evidence="7">Endosome</location>
    </subcellularLocation>
</comment>
<dbReference type="GO" id="GO:0032266">
    <property type="term" value="F:phosphatidylinositol-3-phosphate binding"/>
    <property type="evidence" value="ECO:0007669"/>
    <property type="project" value="UniProtKB-UniRule"/>
</dbReference>
<dbReference type="Gene3D" id="2.30.29.30">
    <property type="entry name" value="Pleckstrin-homology domain (PH domain)/Phosphotyrosine-binding domain (PTB)"/>
    <property type="match status" value="1"/>
</dbReference>
<dbReference type="SUPFAM" id="SSF46785">
    <property type="entry name" value="Winged helix' DNA-binding domain"/>
    <property type="match status" value="2"/>
</dbReference>
<dbReference type="GO" id="GO:0000814">
    <property type="term" value="C:ESCRT II complex"/>
    <property type="evidence" value="ECO:0007669"/>
    <property type="project" value="UniProtKB-UniRule"/>
</dbReference>
<dbReference type="AlphaFoldDB" id="A0A1D1VLM0"/>
<dbReference type="PANTHER" id="PTHR13128">
    <property type="entry name" value="VACUOLAR PROTEIN-SORTING-ASSOCIATED PROTEIN 36"/>
    <property type="match status" value="1"/>
</dbReference>
<comment type="function">
    <text evidence="7">Component of the ESCRT-II complex (endosomal sorting complex required for transport II), which is required for multivesicular body (MVB) formation and sorting of endosomal cargo proteins into MVBs.</text>
</comment>
<evidence type="ECO:0000256" key="7">
    <source>
        <dbReference type="RuleBase" id="RU367095"/>
    </source>
</evidence>
<dbReference type="InterPro" id="IPR021648">
    <property type="entry name" value="GLUE_dom"/>
</dbReference>
<dbReference type="STRING" id="947166.A0A1D1VLM0"/>
<gene>
    <name evidence="9" type="primary">RvY_13068-1</name>
    <name evidence="9" type="synonym">RvY_13068.1</name>
    <name evidence="9" type="ORF">RvY_13068</name>
</gene>
<comment type="similarity">
    <text evidence="1 7">Belongs to the VPS36 family.</text>
</comment>
<dbReference type="OrthoDB" id="271448at2759"/>
<sequence length="384" mass="43175">MNRFEQLSVEAYSSILKTEENIAKQRSVGLYDGEERSPVFDRGILYLTPTNLIWIDEEDESLAIRLHLSTIILAEDQRAGSDQSSKISLHLNPPSENFSPVQVSEANHVKLSFREGGMTEFFRRLSDTLMRKRWETVVGVKPVGPPSRREMRTGISGIEKTLQAQQATVNIHISKAFEDLSNLMTMAKDTVNLTKNLVSRLKNKQGEITEDETTQLKSYLLSLGVDDPVTRDAYGNDNSYYRGLAIEVSSVMSKPLKEKGGLMTLTDVYVYVNRARGFELVSPEDLLRACRLMESLRLPTKLKVFDSGVVTLELSDLMDADVVKRTKEALDKSPLTPEMLSREFGISVVLAREMLLLAEARGAACRDESIEGLRFFPNKFVLSK</sequence>
<comment type="subunit">
    <text evidence="7">Component of the endosomal sorting complex required for transport II (ESCRT-II).</text>
</comment>
<dbReference type="InterPro" id="IPR036390">
    <property type="entry name" value="WH_DNA-bd_sf"/>
</dbReference>
<proteinExistence type="inferred from homology"/>
<evidence type="ECO:0000256" key="2">
    <source>
        <dbReference type="ARBA" id="ARBA00017953"/>
    </source>
</evidence>
<keyword evidence="7" id="KW-0967">Endosome</keyword>
<dbReference type="Pfam" id="PF11605">
    <property type="entry name" value="Vps36_ESCRT-II"/>
    <property type="match status" value="1"/>
</dbReference>
<dbReference type="InterPro" id="IPR036388">
    <property type="entry name" value="WH-like_DNA-bd_sf"/>
</dbReference>
<keyword evidence="5 7" id="KW-0653">Protein transport</keyword>
<evidence type="ECO:0000256" key="4">
    <source>
        <dbReference type="ARBA" id="ARBA00022490"/>
    </source>
</evidence>
<evidence type="ECO:0000256" key="3">
    <source>
        <dbReference type="ARBA" id="ARBA00022448"/>
    </source>
</evidence>
<evidence type="ECO:0000256" key="1">
    <source>
        <dbReference type="ARBA" id="ARBA00009697"/>
    </source>
</evidence>
<dbReference type="FunFam" id="1.10.10.10:FF:000416">
    <property type="entry name" value="Vacuolar protein-sorting-associated protein 36"/>
    <property type="match status" value="1"/>
</dbReference>
<keyword evidence="3 7" id="KW-0813">Transport</keyword>
<organism evidence="9 10">
    <name type="scientific">Ramazzottius varieornatus</name>
    <name type="common">Water bear</name>
    <name type="synonym">Tardigrade</name>
    <dbReference type="NCBI Taxonomy" id="947166"/>
    <lineage>
        <taxon>Eukaryota</taxon>
        <taxon>Metazoa</taxon>
        <taxon>Ecdysozoa</taxon>
        <taxon>Tardigrada</taxon>
        <taxon>Eutardigrada</taxon>
        <taxon>Parachela</taxon>
        <taxon>Hypsibioidea</taxon>
        <taxon>Ramazzottiidae</taxon>
        <taxon>Ramazzottius</taxon>
    </lineage>
</organism>
<dbReference type="PROSITE" id="PS51495">
    <property type="entry name" value="GLUE"/>
    <property type="match status" value="1"/>
</dbReference>
<dbReference type="InterPro" id="IPR037855">
    <property type="entry name" value="Vps36"/>
</dbReference>
<keyword evidence="4 7" id="KW-0963">Cytoplasm</keyword>
<keyword evidence="10" id="KW-1185">Reference proteome</keyword>
<evidence type="ECO:0000256" key="6">
    <source>
        <dbReference type="ARBA" id="ARBA00030114"/>
    </source>
</evidence>
<protein>
    <recommendedName>
        <fullName evidence="2 7">Vacuolar protein-sorting-associated protein 36</fullName>
    </recommendedName>
    <alternativeName>
        <fullName evidence="6 7">ESCRT-II complex subunit VPS36</fullName>
    </alternativeName>
</protein>